<dbReference type="Proteomes" id="UP000689195">
    <property type="component" value="Unassembled WGS sequence"/>
</dbReference>
<sequence>MKIQLGRPKISQDQLENKIYKAPDQNNTYIQQDSDCVKLFKLFATQGRYKIRILTQNQQIENQDRLEMKKLQQLFQKKDNCPSFFFLSQRNKNYSFENQILVDKTSYISINSQVFDPKFKILINKLNIVLKELDEQFISILLDILLQYTNLYDWNLDQNQIIQYIIEEIQDPQNDLKYQYLLKWKQIKYITKEIRMNMSFENLENTKKQINKRTSQKVINKLQKFIEKQERHLNEENKMKPIEYLISKLIRIFNKIMTRN</sequence>
<gene>
    <name evidence="1" type="ORF">PPENT_87.1.T0370039</name>
</gene>
<evidence type="ECO:0000313" key="1">
    <source>
        <dbReference type="EMBL" id="CAD8161813.1"/>
    </source>
</evidence>
<reference evidence="1" key="1">
    <citation type="submission" date="2021-01" db="EMBL/GenBank/DDBJ databases">
        <authorList>
            <consortium name="Genoscope - CEA"/>
            <person name="William W."/>
        </authorList>
    </citation>
    <scope>NUCLEOTIDE SEQUENCE</scope>
</reference>
<organism evidence="1 2">
    <name type="scientific">Paramecium pentaurelia</name>
    <dbReference type="NCBI Taxonomy" id="43138"/>
    <lineage>
        <taxon>Eukaryota</taxon>
        <taxon>Sar</taxon>
        <taxon>Alveolata</taxon>
        <taxon>Ciliophora</taxon>
        <taxon>Intramacronucleata</taxon>
        <taxon>Oligohymenophorea</taxon>
        <taxon>Peniculida</taxon>
        <taxon>Parameciidae</taxon>
        <taxon>Paramecium</taxon>
    </lineage>
</organism>
<proteinExistence type="predicted"/>
<protein>
    <submittedName>
        <fullName evidence="1">Uncharacterized protein</fullName>
    </submittedName>
</protein>
<accession>A0A8S1UCV9</accession>
<keyword evidence="2" id="KW-1185">Reference proteome</keyword>
<comment type="caution">
    <text evidence="1">The sequence shown here is derived from an EMBL/GenBank/DDBJ whole genome shotgun (WGS) entry which is preliminary data.</text>
</comment>
<dbReference type="EMBL" id="CAJJDO010000037">
    <property type="protein sequence ID" value="CAD8161813.1"/>
    <property type="molecule type" value="Genomic_DNA"/>
</dbReference>
<dbReference type="AlphaFoldDB" id="A0A8S1UCV9"/>
<dbReference type="OrthoDB" id="318333at2759"/>
<evidence type="ECO:0000313" key="2">
    <source>
        <dbReference type="Proteomes" id="UP000689195"/>
    </source>
</evidence>
<name>A0A8S1UCV9_9CILI</name>